<comment type="caution">
    <text evidence="2">The sequence shown here is derived from an EMBL/GenBank/DDBJ whole genome shotgun (WGS) entry which is preliminary data.</text>
</comment>
<dbReference type="SUPFAM" id="SSF50939">
    <property type="entry name" value="Sialidases"/>
    <property type="match status" value="1"/>
</dbReference>
<feature type="region of interest" description="Disordered" evidence="1">
    <location>
        <begin position="14"/>
        <end position="33"/>
    </location>
</feature>
<evidence type="ECO:0000313" key="2">
    <source>
        <dbReference type="EMBL" id="KKK23046.1"/>
    </source>
</evidence>
<dbReference type="VEuPathDB" id="FungiDB:P175DRAFT_0436553"/>
<keyword evidence="3" id="KW-1185">Reference proteome</keyword>
<dbReference type="EMBL" id="JYKN01000787">
    <property type="protein sequence ID" value="KKK23046.1"/>
    <property type="molecule type" value="Genomic_DNA"/>
</dbReference>
<dbReference type="Gene3D" id="2.120.10.10">
    <property type="match status" value="1"/>
</dbReference>
<dbReference type="AlphaFoldDB" id="A0A0F8VIW7"/>
<dbReference type="OrthoDB" id="2739686at2759"/>
<reference evidence="2 3" key="1">
    <citation type="submission" date="2015-02" db="EMBL/GenBank/DDBJ databases">
        <title>Draft Genome Sequences of Two Closely-Related Aflatoxigenic Aspergillus Species Obtained from the Cote d'Ivoire.</title>
        <authorList>
            <person name="Moore G.G."/>
            <person name="Beltz S.B."/>
            <person name="Mack B.M."/>
        </authorList>
    </citation>
    <scope>NUCLEOTIDE SEQUENCE [LARGE SCALE GENOMIC DNA]</scope>
    <source>
        <strain evidence="2 3">SRRC1432</strain>
    </source>
</reference>
<gene>
    <name evidence="2" type="ORF">AOCH_006823</name>
</gene>
<dbReference type="PANTHER" id="PTHR38792">
    <property type="entry name" value="BNR/ASP-BOX REPEAT DOMAIN PROTEIN (AFU_ORTHOLOGUE AFUA_7G06430)-RELATED"/>
    <property type="match status" value="1"/>
</dbReference>
<evidence type="ECO:0000313" key="3">
    <source>
        <dbReference type="Proteomes" id="UP000034947"/>
    </source>
</evidence>
<accession>A0A0F8VIW7</accession>
<proteinExistence type="predicted"/>
<sequence length="366" mass="40221">MPGHLGQKILKTFGLDEHRDHPPPPPQDSRLPGSRIINDDERLLCSHPHGTYPRLAKLSNGAILSAFTRFEGNTRVLCIGRSQDGGRSFEDFSEVTRGEGDVDNTFLLEIAPSTVLAAFRNHDLGPDGPAYYRITVCRSTDDGRSWHFLSQAAEKQPPLGIWEPFMRIGQQGEIQMTYSQEYAHDNQCTMLVRSFDGGATWSGPPQCLEGARDPVRDGMNGIARTVDNGREALVMVFETTTFGTFDLEALVSYDDGNTWGHRHHVYVPPRGHNAGSPQIAAFGDGSLAVIFMTDEDSSQVDWTKNAAIKMVFAGPPNNGQIRWTRPSVICPHPSHWPGVLALDGQTLLATYECGGAPKVKSITLQP</sequence>
<evidence type="ECO:0000256" key="1">
    <source>
        <dbReference type="SAM" id="MobiDB-lite"/>
    </source>
</evidence>
<name>A0A0F8VIW7_9EURO</name>
<organism evidence="2 3">
    <name type="scientific">Aspergillus ochraceoroseus</name>
    <dbReference type="NCBI Taxonomy" id="138278"/>
    <lineage>
        <taxon>Eukaryota</taxon>
        <taxon>Fungi</taxon>
        <taxon>Dikarya</taxon>
        <taxon>Ascomycota</taxon>
        <taxon>Pezizomycotina</taxon>
        <taxon>Eurotiomycetes</taxon>
        <taxon>Eurotiomycetidae</taxon>
        <taxon>Eurotiales</taxon>
        <taxon>Aspergillaceae</taxon>
        <taxon>Aspergillus</taxon>
        <taxon>Aspergillus subgen. Nidulantes</taxon>
    </lineage>
</organism>
<dbReference type="Proteomes" id="UP000034947">
    <property type="component" value="Unassembled WGS sequence"/>
</dbReference>
<protein>
    <submittedName>
        <fullName evidence="2">BNR/Asp-box repeat protein</fullName>
    </submittedName>
</protein>
<dbReference type="CDD" id="cd15482">
    <property type="entry name" value="Sialidase_non-viral"/>
    <property type="match status" value="1"/>
</dbReference>
<dbReference type="InterPro" id="IPR036278">
    <property type="entry name" value="Sialidase_sf"/>
</dbReference>
<dbReference type="PANTHER" id="PTHR38792:SF3">
    <property type="entry name" value="BNR_ASP-BOX REPEAT DOMAIN PROTEIN (AFU_ORTHOLOGUE AFUA_7G06430)-RELATED"/>
    <property type="match status" value="1"/>
</dbReference>